<dbReference type="InterPro" id="IPR000523">
    <property type="entry name" value="Mg_chelatse_chII-like_cat_dom"/>
</dbReference>
<evidence type="ECO:0000313" key="3">
    <source>
        <dbReference type="EMBL" id="OHW62746.1"/>
    </source>
</evidence>
<dbReference type="RefSeq" id="WP_071061416.1">
    <property type="nucleotide sequence ID" value="NZ_MKIE01000002.1"/>
</dbReference>
<dbReference type="InterPro" id="IPR045006">
    <property type="entry name" value="CHLI-like"/>
</dbReference>
<name>A0A1S1V806_9FIRM</name>
<dbReference type="InterPro" id="IPR014721">
    <property type="entry name" value="Ribsml_uS5_D2-typ_fold_subgr"/>
</dbReference>
<dbReference type="SUPFAM" id="SSF54211">
    <property type="entry name" value="Ribosomal protein S5 domain 2-like"/>
    <property type="match status" value="1"/>
</dbReference>
<dbReference type="AlphaFoldDB" id="A0A1S1V806"/>
<evidence type="ECO:0000256" key="1">
    <source>
        <dbReference type="ARBA" id="ARBA00006354"/>
    </source>
</evidence>
<dbReference type="InterPro" id="IPR025158">
    <property type="entry name" value="Mg_chelat-rel_C"/>
</dbReference>
<dbReference type="Proteomes" id="UP000180254">
    <property type="component" value="Unassembled WGS sequence"/>
</dbReference>
<dbReference type="Pfam" id="PF13541">
    <property type="entry name" value="ChlI"/>
    <property type="match status" value="1"/>
</dbReference>
<reference evidence="3 4" key="1">
    <citation type="submission" date="2016-09" db="EMBL/GenBank/DDBJ databases">
        <title>Genome sequence of Eubacterium angustum.</title>
        <authorList>
            <person name="Poehlein A."/>
            <person name="Daniel R."/>
        </authorList>
    </citation>
    <scope>NUCLEOTIDE SEQUENCE [LARGE SCALE GENOMIC DNA]</scope>
    <source>
        <strain evidence="3 4">DSM 1989</strain>
    </source>
</reference>
<dbReference type="SUPFAM" id="SSF52540">
    <property type="entry name" value="P-loop containing nucleoside triphosphate hydrolases"/>
    <property type="match status" value="1"/>
</dbReference>
<comment type="caution">
    <text evidence="3">The sequence shown here is derived from an EMBL/GenBank/DDBJ whole genome shotgun (WGS) entry which is preliminary data.</text>
</comment>
<evidence type="ECO:0000259" key="2">
    <source>
        <dbReference type="SMART" id="SM00382"/>
    </source>
</evidence>
<protein>
    <submittedName>
        <fullName evidence="3">Competence protein ComM</fullName>
    </submittedName>
</protein>
<keyword evidence="4" id="KW-1185">Reference proteome</keyword>
<dbReference type="InterPro" id="IPR004482">
    <property type="entry name" value="Mg_chelat-rel"/>
</dbReference>
<feature type="domain" description="AAA+ ATPase" evidence="2">
    <location>
        <begin position="209"/>
        <end position="390"/>
    </location>
</feature>
<dbReference type="STRING" id="39480.EUAN_05300"/>
<dbReference type="EMBL" id="MKIE01000002">
    <property type="protein sequence ID" value="OHW62746.1"/>
    <property type="molecule type" value="Genomic_DNA"/>
</dbReference>
<dbReference type="Gene3D" id="3.40.50.300">
    <property type="entry name" value="P-loop containing nucleotide triphosphate hydrolases"/>
    <property type="match status" value="1"/>
</dbReference>
<proteinExistence type="inferred from homology"/>
<dbReference type="Pfam" id="PF13335">
    <property type="entry name" value="Mg_chelatase_C"/>
    <property type="match status" value="1"/>
</dbReference>
<accession>A0A1S1V806</accession>
<sequence>MLSKVRTCVLNGIEGVDVEVETDISIGLPNFNIVGLADTSIRESKDRVRAAIKNSGYQFPISRITTNLAPANVRKEGSHLDLPIALGIMKSTGEIRGEISEMAFIGELSLDGKLKRIDGALPAVLYLKKSGVRRVVVPEENKREAGVVRGIEVIAPESLGELVGYLNGESDIDPYTCELARPRSLLGLDYSEVKGQLAAKRAIEIAAAGFHNMIMIGPRGSGKTMLAKRIPSIMPEPTFEECLEMTNIYSVSGLLGESCLISERPFRSPHHTVSSAALSGGGINPKPGELSLAHKGVLFLDELPEFKKPSIEVLRQPLEDREINISRVNGKTKYPCDIMLVAAMNPCPCGNYGTTKNCSCSQFQVDRYISRISGPVLDRLDIHVEVGRLEYEELEGEMVSESSERIKKRVERAREIQKERQGEGVYNSRFSTDQVKRYCALDSETKKIMKEAFKAMGLSARSYDKIIKISRTIADLAEEENIKRDHVLEAVQYRSLERKYWR</sequence>
<dbReference type="InterPro" id="IPR020568">
    <property type="entry name" value="Ribosomal_Su5_D2-typ_SF"/>
</dbReference>
<dbReference type="SMART" id="SM00382">
    <property type="entry name" value="AAA"/>
    <property type="match status" value="1"/>
</dbReference>
<dbReference type="GO" id="GO:0005524">
    <property type="term" value="F:ATP binding"/>
    <property type="evidence" value="ECO:0007669"/>
    <property type="project" value="InterPro"/>
</dbReference>
<dbReference type="NCBIfam" id="TIGR00368">
    <property type="entry name" value="YifB family Mg chelatase-like AAA ATPase"/>
    <property type="match status" value="1"/>
</dbReference>
<dbReference type="InterPro" id="IPR027417">
    <property type="entry name" value="P-loop_NTPase"/>
</dbReference>
<dbReference type="PANTHER" id="PTHR32039:SF7">
    <property type="entry name" value="COMPETENCE PROTEIN COMM"/>
    <property type="match status" value="1"/>
</dbReference>
<evidence type="ECO:0000313" key="4">
    <source>
        <dbReference type="Proteomes" id="UP000180254"/>
    </source>
</evidence>
<dbReference type="PANTHER" id="PTHR32039">
    <property type="entry name" value="MAGNESIUM-CHELATASE SUBUNIT CHLI"/>
    <property type="match status" value="1"/>
</dbReference>
<dbReference type="OrthoDB" id="9813147at2"/>
<dbReference type="InterPro" id="IPR003593">
    <property type="entry name" value="AAA+_ATPase"/>
</dbReference>
<comment type="similarity">
    <text evidence="1">Belongs to the Mg-chelatase subunits D/I family. ComM subfamily.</text>
</comment>
<dbReference type="Gene3D" id="3.30.230.10">
    <property type="match status" value="1"/>
</dbReference>
<gene>
    <name evidence="3" type="primary">comM</name>
    <name evidence="3" type="ORF">EUAN_05300</name>
</gene>
<dbReference type="Pfam" id="PF01078">
    <property type="entry name" value="Mg_chelatase"/>
    <property type="match status" value="1"/>
</dbReference>
<organism evidence="3 4">
    <name type="scientific">Andreesenia angusta</name>
    <dbReference type="NCBI Taxonomy" id="39480"/>
    <lineage>
        <taxon>Bacteria</taxon>
        <taxon>Bacillati</taxon>
        <taxon>Bacillota</taxon>
        <taxon>Tissierellia</taxon>
        <taxon>Tissierellales</taxon>
        <taxon>Gottschalkiaceae</taxon>
        <taxon>Andreesenia</taxon>
    </lineage>
</organism>